<protein>
    <submittedName>
        <fullName evidence="1">Uncharacterized protein</fullName>
    </submittedName>
</protein>
<name>A0A7J8LR64_9ROSI</name>
<reference evidence="1 2" key="1">
    <citation type="journal article" date="2019" name="Genome Biol. Evol.">
        <title>Insights into the evolution of the New World diploid cottons (Gossypium, subgenus Houzingenia) based on genome sequencing.</title>
        <authorList>
            <person name="Grover C.E."/>
            <person name="Arick M.A. 2nd"/>
            <person name="Thrash A."/>
            <person name="Conover J.L."/>
            <person name="Sanders W.S."/>
            <person name="Peterson D.G."/>
            <person name="Frelichowski J.E."/>
            <person name="Scheffler J.A."/>
            <person name="Scheffler B.E."/>
            <person name="Wendel J.F."/>
        </authorList>
    </citation>
    <scope>NUCLEOTIDE SEQUENCE [LARGE SCALE GENOMIC DNA]</scope>
    <source>
        <strain evidence="1">157</strain>
        <tissue evidence="1">Leaf</tissue>
    </source>
</reference>
<dbReference type="Proteomes" id="UP000593572">
    <property type="component" value="Unassembled WGS sequence"/>
</dbReference>
<evidence type="ECO:0000313" key="1">
    <source>
        <dbReference type="EMBL" id="MBA0554883.1"/>
    </source>
</evidence>
<dbReference type="EMBL" id="JABEZX010000004">
    <property type="protein sequence ID" value="MBA0554883.1"/>
    <property type="molecule type" value="Genomic_DNA"/>
</dbReference>
<sequence>MRHVTTKRTGSTRGMCY</sequence>
<accession>A0A7J8LR64</accession>
<evidence type="ECO:0000313" key="2">
    <source>
        <dbReference type="Proteomes" id="UP000593572"/>
    </source>
</evidence>
<keyword evidence="2" id="KW-1185">Reference proteome</keyword>
<comment type="caution">
    <text evidence="1">The sequence shown here is derived from an EMBL/GenBank/DDBJ whole genome shotgun (WGS) entry which is preliminary data.</text>
</comment>
<organism evidence="1 2">
    <name type="scientific">Gossypium lobatum</name>
    <dbReference type="NCBI Taxonomy" id="34289"/>
    <lineage>
        <taxon>Eukaryota</taxon>
        <taxon>Viridiplantae</taxon>
        <taxon>Streptophyta</taxon>
        <taxon>Embryophyta</taxon>
        <taxon>Tracheophyta</taxon>
        <taxon>Spermatophyta</taxon>
        <taxon>Magnoliopsida</taxon>
        <taxon>eudicotyledons</taxon>
        <taxon>Gunneridae</taxon>
        <taxon>Pentapetalae</taxon>
        <taxon>rosids</taxon>
        <taxon>malvids</taxon>
        <taxon>Malvales</taxon>
        <taxon>Malvaceae</taxon>
        <taxon>Malvoideae</taxon>
        <taxon>Gossypium</taxon>
    </lineage>
</organism>
<dbReference type="AlphaFoldDB" id="A0A7J8LR64"/>
<proteinExistence type="predicted"/>
<gene>
    <name evidence="1" type="ORF">Golob_013958</name>
</gene>